<dbReference type="AlphaFoldDB" id="A0AAD3S9V1"/>
<evidence type="ECO:0000313" key="1">
    <source>
        <dbReference type="EMBL" id="GMH07076.1"/>
    </source>
</evidence>
<name>A0AAD3S9V1_NEPGR</name>
<comment type="caution">
    <text evidence="1">The sequence shown here is derived from an EMBL/GenBank/DDBJ whole genome shotgun (WGS) entry which is preliminary data.</text>
</comment>
<accession>A0AAD3S9V1</accession>
<sequence length="301" mass="33851">MAEQSNTGFLQEGTLESALNRHAISFQTGAINSTSEIIPMGNYYLANNNAGNMIFSGNSGIINSGNLVGSQAGNSHGTVLFNSVPGLKHDAGLATEWSAEEQYKLEEDLVRFADEPSIMRYIKIAATLPEKSVRDVALRCRWMTRKRRKQEESYLARKGNYRKDKLAELSSKANLPSTSMPNMAPYSFPLHQMDQEQRQMCRALSVEAKQLLELNDEAFSQIRSNLFSLKLQDNIGLLCRTRDNIDRVCGIMSEMPGRVRQMRELPVSINQELADSILPRTAQTMLFCMPNDIQCKQERTC</sequence>
<protein>
    <submittedName>
        <fullName evidence="1">Uncharacterized protein</fullName>
    </submittedName>
</protein>
<dbReference type="EMBL" id="BSYO01000007">
    <property type="protein sequence ID" value="GMH07076.1"/>
    <property type="molecule type" value="Genomic_DNA"/>
</dbReference>
<proteinExistence type="predicted"/>
<dbReference type="Proteomes" id="UP001279734">
    <property type="component" value="Unassembled WGS sequence"/>
</dbReference>
<dbReference type="InterPro" id="IPR022228">
    <property type="entry name" value="DUF3755"/>
</dbReference>
<dbReference type="PANTHER" id="PTHR14000">
    <property type="entry name" value="FINGER CCCH DOMAIN PROTEIN, PUTATIVE (DUF3755)-RELATED"/>
    <property type="match status" value="1"/>
</dbReference>
<reference evidence="1" key="1">
    <citation type="submission" date="2023-05" db="EMBL/GenBank/DDBJ databases">
        <title>Nepenthes gracilis genome sequencing.</title>
        <authorList>
            <person name="Fukushima K."/>
        </authorList>
    </citation>
    <scope>NUCLEOTIDE SEQUENCE</scope>
    <source>
        <strain evidence="1">SING2019-196</strain>
    </source>
</reference>
<keyword evidence="2" id="KW-1185">Reference proteome</keyword>
<evidence type="ECO:0000313" key="2">
    <source>
        <dbReference type="Proteomes" id="UP001279734"/>
    </source>
</evidence>
<dbReference type="PANTHER" id="PTHR14000:SF6">
    <property type="entry name" value="OS02G0631200 PROTEIN"/>
    <property type="match status" value="1"/>
</dbReference>
<organism evidence="1 2">
    <name type="scientific">Nepenthes gracilis</name>
    <name type="common">Slender pitcher plant</name>
    <dbReference type="NCBI Taxonomy" id="150966"/>
    <lineage>
        <taxon>Eukaryota</taxon>
        <taxon>Viridiplantae</taxon>
        <taxon>Streptophyta</taxon>
        <taxon>Embryophyta</taxon>
        <taxon>Tracheophyta</taxon>
        <taxon>Spermatophyta</taxon>
        <taxon>Magnoliopsida</taxon>
        <taxon>eudicotyledons</taxon>
        <taxon>Gunneridae</taxon>
        <taxon>Pentapetalae</taxon>
        <taxon>Caryophyllales</taxon>
        <taxon>Nepenthaceae</taxon>
        <taxon>Nepenthes</taxon>
    </lineage>
</organism>
<dbReference type="Pfam" id="PF12579">
    <property type="entry name" value="DUF3755"/>
    <property type="match status" value="1"/>
</dbReference>
<gene>
    <name evidence="1" type="ORF">Nepgr_008916</name>
</gene>